<evidence type="ECO:0000256" key="3">
    <source>
        <dbReference type="ARBA" id="ARBA00022723"/>
    </source>
</evidence>
<dbReference type="Gene3D" id="1.10.630.10">
    <property type="entry name" value="Cytochrome P450"/>
    <property type="match status" value="1"/>
</dbReference>
<reference evidence="11" key="1">
    <citation type="submission" date="2010-05" db="EMBL/GenBank/DDBJ databases">
        <title>The genome sequence of Magnaporthe poae strain ATCC 64411.</title>
        <authorList>
            <person name="Ma L.-J."/>
            <person name="Dead R."/>
            <person name="Young S."/>
            <person name="Zeng Q."/>
            <person name="Koehrsen M."/>
            <person name="Alvarado L."/>
            <person name="Berlin A."/>
            <person name="Chapman S.B."/>
            <person name="Chen Z."/>
            <person name="Freedman E."/>
            <person name="Gellesch M."/>
            <person name="Goldberg J."/>
            <person name="Griggs A."/>
            <person name="Gujja S."/>
            <person name="Heilman E.R."/>
            <person name="Heiman D."/>
            <person name="Hepburn T."/>
            <person name="Howarth C."/>
            <person name="Jen D."/>
            <person name="Larson L."/>
            <person name="Mehta T."/>
            <person name="Neiman D."/>
            <person name="Pearson M."/>
            <person name="Roberts A."/>
            <person name="Saif S."/>
            <person name="Shea T."/>
            <person name="Shenoy N."/>
            <person name="Sisk P."/>
            <person name="Stolte C."/>
            <person name="Sykes S."/>
            <person name="Walk T."/>
            <person name="White J."/>
            <person name="Yandava C."/>
            <person name="Haas B."/>
            <person name="Nusbaum C."/>
            <person name="Birren B."/>
        </authorList>
    </citation>
    <scope>NUCLEOTIDE SEQUENCE [LARGE SCALE GENOMIC DNA]</scope>
    <source>
        <strain evidence="11">ATCC 64411 / 73-15</strain>
    </source>
</reference>
<evidence type="ECO:0000256" key="1">
    <source>
        <dbReference type="ARBA" id="ARBA00001971"/>
    </source>
</evidence>
<keyword evidence="6 8" id="KW-0503">Monooxygenase</keyword>
<evidence type="ECO:0000256" key="4">
    <source>
        <dbReference type="ARBA" id="ARBA00023002"/>
    </source>
</evidence>
<dbReference type="eggNOG" id="KOG0157">
    <property type="taxonomic scope" value="Eukaryota"/>
</dbReference>
<dbReference type="EMBL" id="GL876976">
    <property type="protein sequence ID" value="KLU91110.1"/>
    <property type="molecule type" value="Genomic_DNA"/>
</dbReference>
<dbReference type="InterPro" id="IPR001128">
    <property type="entry name" value="Cyt_P450"/>
</dbReference>
<dbReference type="AlphaFoldDB" id="A0A0C4EAG3"/>
<dbReference type="OMA" id="FMFEGDD"/>
<evidence type="ECO:0000256" key="8">
    <source>
        <dbReference type="RuleBase" id="RU000461"/>
    </source>
</evidence>
<reference evidence="10" key="4">
    <citation type="journal article" date="2015" name="G3 (Bethesda)">
        <title>Genome sequences of three phytopathogenic species of the Magnaporthaceae family of fungi.</title>
        <authorList>
            <person name="Okagaki L.H."/>
            <person name="Nunes C.C."/>
            <person name="Sailsbery J."/>
            <person name="Clay B."/>
            <person name="Brown D."/>
            <person name="John T."/>
            <person name="Oh Y."/>
            <person name="Young N."/>
            <person name="Fitzgerald M."/>
            <person name="Haas B.J."/>
            <person name="Zeng Q."/>
            <person name="Young S."/>
            <person name="Adiconis X."/>
            <person name="Fan L."/>
            <person name="Levin J.Z."/>
            <person name="Mitchell T.K."/>
            <person name="Okubara P.A."/>
            <person name="Farman M.L."/>
            <person name="Kohn L.M."/>
            <person name="Birren B."/>
            <person name="Ma L.-J."/>
            <person name="Dean R.A."/>
        </authorList>
    </citation>
    <scope>NUCLEOTIDE SEQUENCE</scope>
    <source>
        <strain evidence="10">ATCC 64411 / 73-15</strain>
    </source>
</reference>
<evidence type="ECO:0000313" key="9">
    <source>
        <dbReference type="EMBL" id="KLU91110.1"/>
    </source>
</evidence>
<dbReference type="PRINTS" id="PR00385">
    <property type="entry name" value="P450"/>
</dbReference>
<dbReference type="InterPro" id="IPR036396">
    <property type="entry name" value="Cyt_P450_sf"/>
</dbReference>
<dbReference type="FunFam" id="1.10.630.10:FF:000102">
    <property type="entry name" value="Cytochrome P450 52A5"/>
    <property type="match status" value="1"/>
</dbReference>
<dbReference type="EnsemblFungi" id="MAPG_09633T0">
    <property type="protein sequence ID" value="MAPG_09633T0"/>
    <property type="gene ID" value="MAPG_09633"/>
</dbReference>
<keyword evidence="5 7" id="KW-0408">Iron</keyword>
<keyword evidence="3 7" id="KW-0479">Metal-binding</keyword>
<reference evidence="9" key="3">
    <citation type="submission" date="2011-03" db="EMBL/GenBank/DDBJ databases">
        <title>Annotation of Magnaporthe poae ATCC 64411.</title>
        <authorList>
            <person name="Ma L.-J."/>
            <person name="Dead R."/>
            <person name="Young S.K."/>
            <person name="Zeng Q."/>
            <person name="Gargeya S."/>
            <person name="Fitzgerald M."/>
            <person name="Haas B."/>
            <person name="Abouelleil A."/>
            <person name="Alvarado L."/>
            <person name="Arachchi H.M."/>
            <person name="Berlin A."/>
            <person name="Brown A."/>
            <person name="Chapman S.B."/>
            <person name="Chen Z."/>
            <person name="Dunbar C."/>
            <person name="Freedman E."/>
            <person name="Gearin G."/>
            <person name="Gellesch M."/>
            <person name="Goldberg J."/>
            <person name="Griggs A."/>
            <person name="Gujja S."/>
            <person name="Heiman D."/>
            <person name="Howarth C."/>
            <person name="Larson L."/>
            <person name="Lui A."/>
            <person name="MacDonald P.J.P."/>
            <person name="Mehta T."/>
            <person name="Montmayeur A."/>
            <person name="Murphy C."/>
            <person name="Neiman D."/>
            <person name="Pearson M."/>
            <person name="Priest M."/>
            <person name="Roberts A."/>
            <person name="Saif S."/>
            <person name="Shea T."/>
            <person name="Shenoy N."/>
            <person name="Sisk P."/>
            <person name="Stolte C."/>
            <person name="Sykes S."/>
            <person name="Yandava C."/>
            <person name="Wortman J."/>
            <person name="Nusbaum C."/>
            <person name="Birren B."/>
        </authorList>
    </citation>
    <scope>NUCLEOTIDE SEQUENCE</scope>
    <source>
        <strain evidence="9">ATCC 64411</strain>
    </source>
</reference>
<comment type="similarity">
    <text evidence="2 8">Belongs to the cytochrome P450 family.</text>
</comment>
<dbReference type="SUPFAM" id="SSF48264">
    <property type="entry name" value="Cytochrome P450"/>
    <property type="match status" value="1"/>
</dbReference>
<proteinExistence type="inferred from homology"/>
<evidence type="ECO:0000313" key="11">
    <source>
        <dbReference type="Proteomes" id="UP000011715"/>
    </source>
</evidence>
<keyword evidence="4 8" id="KW-0560">Oxidoreductase</keyword>
<keyword evidence="7 8" id="KW-0349">Heme</keyword>
<dbReference type="InterPro" id="IPR002401">
    <property type="entry name" value="Cyt_P450_E_grp-I"/>
</dbReference>
<dbReference type="GO" id="GO:0004497">
    <property type="term" value="F:monooxygenase activity"/>
    <property type="evidence" value="ECO:0007669"/>
    <property type="project" value="UniProtKB-KW"/>
</dbReference>
<dbReference type="VEuPathDB" id="FungiDB:MAPG_09633"/>
<dbReference type="Proteomes" id="UP000011715">
    <property type="component" value="Unassembled WGS sequence"/>
</dbReference>
<evidence type="ECO:0000256" key="5">
    <source>
        <dbReference type="ARBA" id="ARBA00023004"/>
    </source>
</evidence>
<dbReference type="Pfam" id="PF00067">
    <property type="entry name" value="p450"/>
    <property type="match status" value="1"/>
</dbReference>
<dbReference type="CDD" id="cd11063">
    <property type="entry name" value="CYP52"/>
    <property type="match status" value="1"/>
</dbReference>
<dbReference type="InterPro" id="IPR017972">
    <property type="entry name" value="Cyt_P450_CS"/>
</dbReference>
<dbReference type="STRING" id="644358.A0A0C4EAG3"/>
<name>A0A0C4EAG3_MAGP6</name>
<dbReference type="PANTHER" id="PTHR24287">
    <property type="entry name" value="P450, PUTATIVE (EUROFUNG)-RELATED"/>
    <property type="match status" value="1"/>
</dbReference>
<sequence length="544" mass="61704">MGLLEAALDHVSVKWAALWLFGSFVVYLTVNRTVEEIKIRRLGRHGPAMRADIPFGLDMIYKTVRATMAHKNLELWTSHFERTKSYTVEGRILTRRVVLTADPENIKALLATQFSDYGKGEPFHREWEPFLGDSIFATDGDKWHASRQLLRPQFIKDRVSDLHCFETHIQTLFRCIANGGALNGEDQPVDMSAVNGRRLDISDLFFRYSLDVATDFLLGKEAKSMTTHRTEFADAFNEVQRMQNIISRAGPLQGLVPRGSYKAGLRVVDDYINIFIERALRLSPEELATKTKSDQGYTFLHELASFTRDRKVIRDQIMAVLLAGRDTTAATLSWTLYELGRHPECVARLRAEIAAVVGFDRTPTYADLKGMKYLQSVMNETLRLYPAVPFNVRLALTDTTLPRGGGPDGSQPLPVLKDTPVGYSALLMHRRADLYPHSETLADPAVFSPERWFAWQPRPWQYIPFNGGPRICIGQQFALTEMGYVLVRMFQRYERVVSYMAEVDGGNPTLKAEIVLQPHDGVTVAFWEAGLPGPRRLPDGWDYE</sequence>
<evidence type="ECO:0000256" key="7">
    <source>
        <dbReference type="PIRSR" id="PIRSR602401-1"/>
    </source>
</evidence>
<dbReference type="EMBL" id="ADBL01002464">
    <property type="status" value="NOT_ANNOTATED_CDS"/>
    <property type="molecule type" value="Genomic_DNA"/>
</dbReference>
<reference evidence="9" key="2">
    <citation type="submission" date="2010-05" db="EMBL/GenBank/DDBJ databases">
        <title>The Genome Sequence of Magnaporthe poae strain ATCC 64411.</title>
        <authorList>
            <consortium name="The Broad Institute Genome Sequencing Platform"/>
            <consortium name="Broad Institute Genome Sequencing Center for Infectious Disease"/>
            <person name="Ma L.-J."/>
            <person name="Dead R."/>
            <person name="Young S."/>
            <person name="Zeng Q."/>
            <person name="Koehrsen M."/>
            <person name="Alvarado L."/>
            <person name="Berlin A."/>
            <person name="Chapman S.B."/>
            <person name="Chen Z."/>
            <person name="Freedman E."/>
            <person name="Gellesch M."/>
            <person name="Goldberg J."/>
            <person name="Griggs A."/>
            <person name="Gujja S."/>
            <person name="Heilman E.R."/>
            <person name="Heiman D."/>
            <person name="Hepburn T."/>
            <person name="Howarth C."/>
            <person name="Jen D."/>
            <person name="Larson L."/>
            <person name="Mehta T."/>
            <person name="Neiman D."/>
            <person name="Pearson M."/>
            <person name="Roberts A."/>
            <person name="Saif S."/>
            <person name="Shea T."/>
            <person name="Shenoy N."/>
            <person name="Sisk P."/>
            <person name="Stolte C."/>
            <person name="Sykes S."/>
            <person name="Walk T."/>
            <person name="White J."/>
            <person name="Yandava C."/>
            <person name="Haas B."/>
            <person name="Nusbaum C."/>
            <person name="Birren B."/>
        </authorList>
    </citation>
    <scope>NUCLEOTIDE SEQUENCE</scope>
    <source>
        <strain evidence="9">ATCC 64411</strain>
    </source>
</reference>
<reference evidence="10" key="5">
    <citation type="submission" date="2015-06" db="UniProtKB">
        <authorList>
            <consortium name="EnsemblFungi"/>
        </authorList>
    </citation>
    <scope>IDENTIFICATION</scope>
    <source>
        <strain evidence="10">ATCC 64411</strain>
    </source>
</reference>
<dbReference type="PROSITE" id="PS00086">
    <property type="entry name" value="CYTOCHROME_P450"/>
    <property type="match status" value="1"/>
</dbReference>
<protein>
    <submittedName>
        <fullName evidence="9">Cytochrome P450 52A5</fullName>
    </submittedName>
</protein>
<dbReference type="GO" id="GO:0005506">
    <property type="term" value="F:iron ion binding"/>
    <property type="evidence" value="ECO:0007669"/>
    <property type="project" value="InterPro"/>
</dbReference>
<gene>
    <name evidence="9" type="ORF">MAPG_09633</name>
</gene>
<dbReference type="GO" id="GO:0016705">
    <property type="term" value="F:oxidoreductase activity, acting on paired donors, with incorporation or reduction of molecular oxygen"/>
    <property type="evidence" value="ECO:0007669"/>
    <property type="project" value="InterPro"/>
</dbReference>
<feature type="binding site" description="axial binding residue" evidence="7">
    <location>
        <position position="472"/>
    </location>
    <ligand>
        <name>heme</name>
        <dbReference type="ChEBI" id="CHEBI:30413"/>
    </ligand>
    <ligandPart>
        <name>Fe</name>
        <dbReference type="ChEBI" id="CHEBI:18248"/>
    </ligandPart>
</feature>
<dbReference type="OrthoDB" id="1470350at2759"/>
<dbReference type="PRINTS" id="PR00463">
    <property type="entry name" value="EP450I"/>
</dbReference>
<comment type="cofactor">
    <cofactor evidence="1 7">
        <name>heme</name>
        <dbReference type="ChEBI" id="CHEBI:30413"/>
    </cofactor>
</comment>
<dbReference type="PANTHER" id="PTHR24287:SF5">
    <property type="entry name" value="P450, PUTATIVE (EUROFUNG)-RELATED"/>
    <property type="match status" value="1"/>
</dbReference>
<organism evidence="10 11">
    <name type="scientific">Magnaporthiopsis poae (strain ATCC 64411 / 73-15)</name>
    <name type="common">Kentucky bluegrass fungus</name>
    <name type="synonym">Magnaporthe poae</name>
    <dbReference type="NCBI Taxonomy" id="644358"/>
    <lineage>
        <taxon>Eukaryota</taxon>
        <taxon>Fungi</taxon>
        <taxon>Dikarya</taxon>
        <taxon>Ascomycota</taxon>
        <taxon>Pezizomycotina</taxon>
        <taxon>Sordariomycetes</taxon>
        <taxon>Sordariomycetidae</taxon>
        <taxon>Magnaporthales</taxon>
        <taxon>Magnaporthaceae</taxon>
        <taxon>Magnaporthiopsis</taxon>
    </lineage>
</organism>
<evidence type="ECO:0000256" key="6">
    <source>
        <dbReference type="ARBA" id="ARBA00023033"/>
    </source>
</evidence>
<accession>A0A0C4EAG3</accession>
<evidence type="ECO:0000313" key="10">
    <source>
        <dbReference type="EnsemblFungi" id="MAPG_09633T0"/>
    </source>
</evidence>
<dbReference type="InterPro" id="IPR047146">
    <property type="entry name" value="Cyt_P450_E_CYP52_fungi"/>
</dbReference>
<dbReference type="GO" id="GO:0020037">
    <property type="term" value="F:heme binding"/>
    <property type="evidence" value="ECO:0007669"/>
    <property type="project" value="InterPro"/>
</dbReference>
<evidence type="ECO:0000256" key="2">
    <source>
        <dbReference type="ARBA" id="ARBA00010617"/>
    </source>
</evidence>
<keyword evidence="11" id="KW-1185">Reference proteome</keyword>